<dbReference type="SUPFAM" id="SSF52317">
    <property type="entry name" value="Class I glutamine amidotransferase-like"/>
    <property type="match status" value="1"/>
</dbReference>
<dbReference type="GO" id="GO:0016829">
    <property type="term" value="F:lyase activity"/>
    <property type="evidence" value="ECO:0007669"/>
    <property type="project" value="UniProtKB-KW"/>
</dbReference>
<evidence type="ECO:0000259" key="13">
    <source>
        <dbReference type="Pfam" id="PF00117"/>
    </source>
</evidence>
<proteinExistence type="inferred from homology"/>
<comment type="function">
    <text evidence="8 11">IGPS catalyzes the conversion of PRFAR and glutamine to IGP, AICAR and glutamate. The HisH subunit catalyzes the hydrolysis of glutamine to glutamate and ammonia as part of the synthesis of IGP and AICAR. The resulting ammonia molecule is channeled to the active site of HisF.</text>
</comment>
<dbReference type="PROSITE" id="PS51273">
    <property type="entry name" value="GATASE_TYPE_1"/>
    <property type="match status" value="1"/>
</dbReference>
<evidence type="ECO:0000256" key="7">
    <source>
        <dbReference type="ARBA" id="ARBA00023239"/>
    </source>
</evidence>
<keyword evidence="15" id="KW-1185">Reference proteome</keyword>
<name>A0A1H9Q3R8_9ACTN</name>
<dbReference type="AlphaFoldDB" id="A0A1H9Q3R8"/>
<feature type="domain" description="Glutamine amidotransferase" evidence="13">
    <location>
        <begin position="14"/>
        <end position="208"/>
    </location>
</feature>
<dbReference type="EC" id="3.5.1.2" evidence="11"/>
<dbReference type="PANTHER" id="PTHR42701">
    <property type="entry name" value="IMIDAZOLE GLYCEROL PHOSPHATE SYNTHASE SUBUNIT HISH"/>
    <property type="match status" value="1"/>
</dbReference>
<evidence type="ECO:0000256" key="8">
    <source>
        <dbReference type="ARBA" id="ARBA00025299"/>
    </source>
</evidence>
<dbReference type="CDD" id="cd01748">
    <property type="entry name" value="GATase1_IGP_Synthase"/>
    <property type="match status" value="1"/>
</dbReference>
<evidence type="ECO:0000256" key="11">
    <source>
        <dbReference type="HAMAP-Rule" id="MF_00278"/>
    </source>
</evidence>
<feature type="active site" description="Nucleophile" evidence="11 12">
    <location>
        <position position="89"/>
    </location>
</feature>
<evidence type="ECO:0000256" key="5">
    <source>
        <dbReference type="ARBA" id="ARBA00022962"/>
    </source>
</evidence>
<evidence type="ECO:0000256" key="9">
    <source>
        <dbReference type="ARBA" id="ARBA00047838"/>
    </source>
</evidence>
<feature type="active site" evidence="11 12">
    <location>
        <position position="192"/>
    </location>
</feature>
<evidence type="ECO:0000256" key="4">
    <source>
        <dbReference type="ARBA" id="ARBA00022801"/>
    </source>
</evidence>
<dbReference type="InterPro" id="IPR029062">
    <property type="entry name" value="Class_I_gatase-like"/>
</dbReference>
<dbReference type="InterPro" id="IPR017926">
    <property type="entry name" value="GATASE"/>
</dbReference>
<dbReference type="GO" id="GO:0000105">
    <property type="term" value="P:L-histidine biosynthetic process"/>
    <property type="evidence" value="ECO:0007669"/>
    <property type="project" value="UniProtKB-UniRule"/>
</dbReference>
<reference evidence="14 15" key="1">
    <citation type="submission" date="2016-10" db="EMBL/GenBank/DDBJ databases">
        <authorList>
            <person name="de Groot N.N."/>
        </authorList>
    </citation>
    <scope>NUCLEOTIDE SEQUENCE [LARGE SCALE GENOMIC DNA]</scope>
    <source>
        <strain evidence="14 15">DSM 16859</strain>
    </source>
</reference>
<dbReference type="EC" id="4.3.2.10" evidence="11"/>
<keyword evidence="6 11" id="KW-0368">Histidine biosynthesis</keyword>
<keyword evidence="7 11" id="KW-0456">Lyase</keyword>
<dbReference type="GO" id="GO:0000107">
    <property type="term" value="F:imidazoleglycerol-phosphate synthase activity"/>
    <property type="evidence" value="ECO:0007669"/>
    <property type="project" value="UniProtKB-UniRule"/>
</dbReference>
<protein>
    <recommendedName>
        <fullName evidence="11">Imidazole glycerol phosphate synthase subunit HisH</fullName>
        <ecNumber evidence="11">4.3.2.10</ecNumber>
    </recommendedName>
    <alternativeName>
        <fullName evidence="11">IGP synthase glutaminase subunit</fullName>
        <ecNumber evidence="11">3.5.1.2</ecNumber>
    </alternativeName>
    <alternativeName>
        <fullName evidence="11">IGP synthase subunit HisH</fullName>
    </alternativeName>
    <alternativeName>
        <fullName evidence="11">ImGP synthase subunit HisH</fullName>
        <shortName evidence="11">IGPS subunit HisH</shortName>
    </alternativeName>
</protein>
<dbReference type="OrthoDB" id="9807137at2"/>
<dbReference type="RefSeq" id="WP_091967065.1">
    <property type="nucleotide sequence ID" value="NZ_FOGZ01000002.1"/>
</dbReference>
<dbReference type="Gene3D" id="3.40.50.880">
    <property type="match status" value="1"/>
</dbReference>
<dbReference type="NCBIfam" id="TIGR01855">
    <property type="entry name" value="IMP_synth_hisH"/>
    <property type="match status" value="1"/>
</dbReference>
<dbReference type="UniPathway" id="UPA00031">
    <property type="reaction ID" value="UER00010"/>
</dbReference>
<sequence length="217" mass="23382">MSSGRPQSGAEVGVFDYGSGNLHSACQALEAAGARVHLSSQTLQLERFTRLVVPGVGAFAACMAQLRSAGGVEFIREWVASGRQLLGICVGHQILFERGVEHGREAQGIGIYPGAVTRLSSPVLPHMGWNTVEAAAHSELFDRIGDQRFYFVHSYGAHGPVPEQAKVTWAEHEGDRFIAALEYGPVCSTQFHPEKSGAAGAQLLRNWLARRCPDMVG</sequence>
<comment type="catalytic activity">
    <reaction evidence="10 11">
        <text>L-glutamine + H2O = L-glutamate + NH4(+)</text>
        <dbReference type="Rhea" id="RHEA:15889"/>
        <dbReference type="ChEBI" id="CHEBI:15377"/>
        <dbReference type="ChEBI" id="CHEBI:28938"/>
        <dbReference type="ChEBI" id="CHEBI:29985"/>
        <dbReference type="ChEBI" id="CHEBI:58359"/>
        <dbReference type="EC" id="3.5.1.2"/>
    </reaction>
</comment>
<comment type="subcellular location">
    <subcellularLocation>
        <location evidence="11">Cytoplasm</location>
    </subcellularLocation>
</comment>
<dbReference type="PIRSF" id="PIRSF000495">
    <property type="entry name" value="Amidotransf_hisH"/>
    <property type="match status" value="1"/>
</dbReference>
<dbReference type="GO" id="GO:0005737">
    <property type="term" value="C:cytoplasm"/>
    <property type="evidence" value="ECO:0007669"/>
    <property type="project" value="UniProtKB-SubCell"/>
</dbReference>
<evidence type="ECO:0000256" key="12">
    <source>
        <dbReference type="PIRSR" id="PIRSR000495-1"/>
    </source>
</evidence>
<dbReference type="STRING" id="64702.SAMN05443377_102111"/>
<keyword evidence="14" id="KW-0808">Transferase</keyword>
<evidence type="ECO:0000256" key="3">
    <source>
        <dbReference type="ARBA" id="ARBA00022605"/>
    </source>
</evidence>
<organism evidence="14 15">
    <name type="scientific">Propionibacterium cyclohexanicum</name>
    <dbReference type="NCBI Taxonomy" id="64702"/>
    <lineage>
        <taxon>Bacteria</taxon>
        <taxon>Bacillati</taxon>
        <taxon>Actinomycetota</taxon>
        <taxon>Actinomycetes</taxon>
        <taxon>Propionibacteriales</taxon>
        <taxon>Propionibacteriaceae</taxon>
        <taxon>Propionibacterium</taxon>
    </lineage>
</organism>
<feature type="active site" evidence="11 12">
    <location>
        <position position="194"/>
    </location>
</feature>
<evidence type="ECO:0000256" key="10">
    <source>
        <dbReference type="ARBA" id="ARBA00049534"/>
    </source>
</evidence>
<comment type="catalytic activity">
    <reaction evidence="9 11">
        <text>5-[(5-phospho-1-deoxy-D-ribulos-1-ylimino)methylamino]-1-(5-phospho-beta-D-ribosyl)imidazole-4-carboxamide + L-glutamine = D-erythro-1-(imidazol-4-yl)glycerol 3-phosphate + 5-amino-1-(5-phospho-beta-D-ribosyl)imidazole-4-carboxamide + L-glutamate + H(+)</text>
        <dbReference type="Rhea" id="RHEA:24793"/>
        <dbReference type="ChEBI" id="CHEBI:15378"/>
        <dbReference type="ChEBI" id="CHEBI:29985"/>
        <dbReference type="ChEBI" id="CHEBI:58278"/>
        <dbReference type="ChEBI" id="CHEBI:58359"/>
        <dbReference type="ChEBI" id="CHEBI:58475"/>
        <dbReference type="ChEBI" id="CHEBI:58525"/>
        <dbReference type="EC" id="4.3.2.10"/>
    </reaction>
</comment>
<evidence type="ECO:0000313" key="14">
    <source>
        <dbReference type="EMBL" id="SER55032.1"/>
    </source>
</evidence>
<dbReference type="HAMAP" id="MF_00278">
    <property type="entry name" value="HisH"/>
    <property type="match status" value="1"/>
</dbReference>
<dbReference type="Pfam" id="PF00117">
    <property type="entry name" value="GATase"/>
    <property type="match status" value="1"/>
</dbReference>
<dbReference type="InterPro" id="IPR010139">
    <property type="entry name" value="Imidazole-glycPsynth_HisH"/>
</dbReference>
<evidence type="ECO:0000256" key="1">
    <source>
        <dbReference type="ARBA" id="ARBA00005091"/>
    </source>
</evidence>
<comment type="subunit">
    <text evidence="2 11">Heterodimer of HisH and HisF.</text>
</comment>
<accession>A0A1H9Q3R8</accession>
<keyword evidence="11" id="KW-0963">Cytoplasm</keyword>
<keyword evidence="4 11" id="KW-0378">Hydrolase</keyword>
<dbReference type="PANTHER" id="PTHR42701:SF1">
    <property type="entry name" value="IMIDAZOLE GLYCEROL PHOSPHATE SYNTHASE SUBUNIT HISH"/>
    <property type="match status" value="1"/>
</dbReference>
<gene>
    <name evidence="11" type="primary">hisH</name>
    <name evidence="14" type="ORF">SAMN05443377_102111</name>
</gene>
<evidence type="ECO:0000256" key="6">
    <source>
        <dbReference type="ARBA" id="ARBA00023102"/>
    </source>
</evidence>
<dbReference type="Proteomes" id="UP000198815">
    <property type="component" value="Unassembled WGS sequence"/>
</dbReference>
<dbReference type="GO" id="GO:0004359">
    <property type="term" value="F:glutaminase activity"/>
    <property type="evidence" value="ECO:0007669"/>
    <property type="project" value="UniProtKB-EC"/>
</dbReference>
<keyword evidence="5 11" id="KW-0315">Glutamine amidotransferase</keyword>
<comment type="pathway">
    <text evidence="1 11">Amino-acid biosynthesis; L-histidine biosynthesis; L-histidine from 5-phospho-alpha-D-ribose 1-diphosphate: step 5/9.</text>
</comment>
<evidence type="ECO:0000256" key="2">
    <source>
        <dbReference type="ARBA" id="ARBA00011152"/>
    </source>
</evidence>
<dbReference type="EMBL" id="FOGZ01000002">
    <property type="protein sequence ID" value="SER55032.1"/>
    <property type="molecule type" value="Genomic_DNA"/>
</dbReference>
<evidence type="ECO:0000313" key="15">
    <source>
        <dbReference type="Proteomes" id="UP000198815"/>
    </source>
</evidence>
<keyword evidence="3 11" id="KW-0028">Amino-acid biosynthesis</keyword>